<protein>
    <submittedName>
        <fullName evidence="1">Phytosulfokine</fullName>
    </submittedName>
</protein>
<evidence type="ECO:0000313" key="1">
    <source>
        <dbReference type="EMBL" id="PWA51294.1"/>
    </source>
</evidence>
<keyword evidence="2" id="KW-1185">Reference proteome</keyword>
<evidence type="ECO:0000313" key="2">
    <source>
        <dbReference type="Proteomes" id="UP000245207"/>
    </source>
</evidence>
<accession>A0A2U1LQN8</accession>
<proteinExistence type="predicted"/>
<dbReference type="Proteomes" id="UP000245207">
    <property type="component" value="Unassembled WGS sequence"/>
</dbReference>
<reference evidence="1 2" key="1">
    <citation type="journal article" date="2018" name="Mol. Plant">
        <title>The genome of Artemisia annua provides insight into the evolution of Asteraceae family and artemisinin biosynthesis.</title>
        <authorList>
            <person name="Shen Q."/>
            <person name="Zhang L."/>
            <person name="Liao Z."/>
            <person name="Wang S."/>
            <person name="Yan T."/>
            <person name="Shi P."/>
            <person name="Liu M."/>
            <person name="Fu X."/>
            <person name="Pan Q."/>
            <person name="Wang Y."/>
            <person name="Lv Z."/>
            <person name="Lu X."/>
            <person name="Zhang F."/>
            <person name="Jiang W."/>
            <person name="Ma Y."/>
            <person name="Chen M."/>
            <person name="Hao X."/>
            <person name="Li L."/>
            <person name="Tang Y."/>
            <person name="Lv G."/>
            <person name="Zhou Y."/>
            <person name="Sun X."/>
            <person name="Brodelius P.E."/>
            <person name="Rose J.K.C."/>
            <person name="Tang K."/>
        </authorList>
    </citation>
    <scope>NUCLEOTIDE SEQUENCE [LARGE SCALE GENOMIC DNA]</scope>
    <source>
        <strain evidence="2">cv. Huhao1</strain>
        <tissue evidence="1">Leaf</tissue>
    </source>
</reference>
<name>A0A2U1LQN8_ARTAN</name>
<dbReference type="AlphaFoldDB" id="A0A2U1LQN8"/>
<sequence length="120" mass="13991">MAQLDYVSNTWAQIISSITNIPAKNTIWSVIQRLVLGASVYFLWQERNVRLFSNYGRSENELFKIIVESVRSRIMGLKLQVTTDVIKAVKIWSFPIDKMLMYKFLLDKLLADNMDIDEDN</sequence>
<dbReference type="OrthoDB" id="1110028at2759"/>
<gene>
    <name evidence="1" type="ORF">CTI12_AA463830</name>
</gene>
<organism evidence="1 2">
    <name type="scientific">Artemisia annua</name>
    <name type="common">Sweet wormwood</name>
    <dbReference type="NCBI Taxonomy" id="35608"/>
    <lineage>
        <taxon>Eukaryota</taxon>
        <taxon>Viridiplantae</taxon>
        <taxon>Streptophyta</taxon>
        <taxon>Embryophyta</taxon>
        <taxon>Tracheophyta</taxon>
        <taxon>Spermatophyta</taxon>
        <taxon>Magnoliopsida</taxon>
        <taxon>eudicotyledons</taxon>
        <taxon>Gunneridae</taxon>
        <taxon>Pentapetalae</taxon>
        <taxon>asterids</taxon>
        <taxon>campanulids</taxon>
        <taxon>Asterales</taxon>
        <taxon>Asteraceae</taxon>
        <taxon>Asteroideae</taxon>
        <taxon>Anthemideae</taxon>
        <taxon>Artemisiinae</taxon>
        <taxon>Artemisia</taxon>
    </lineage>
</organism>
<dbReference type="EMBL" id="PKPP01008207">
    <property type="protein sequence ID" value="PWA51294.1"/>
    <property type="molecule type" value="Genomic_DNA"/>
</dbReference>
<comment type="caution">
    <text evidence="1">The sequence shown here is derived from an EMBL/GenBank/DDBJ whole genome shotgun (WGS) entry which is preliminary data.</text>
</comment>